<proteinExistence type="predicted"/>
<keyword evidence="2" id="KW-1185">Reference proteome</keyword>
<name>A0A2S7T0Z8_9BACT</name>
<accession>A0A2S7T0Z8</accession>
<gene>
    <name evidence="1" type="ORF">CJD36_003765</name>
</gene>
<dbReference type="AlphaFoldDB" id="A0A2S7T0Z8"/>
<evidence type="ECO:0000313" key="1">
    <source>
        <dbReference type="EMBL" id="PQJ12872.1"/>
    </source>
</evidence>
<organism evidence="1 2">
    <name type="scientific">Flavipsychrobacter stenotrophus</name>
    <dbReference type="NCBI Taxonomy" id="2077091"/>
    <lineage>
        <taxon>Bacteria</taxon>
        <taxon>Pseudomonadati</taxon>
        <taxon>Bacteroidota</taxon>
        <taxon>Chitinophagia</taxon>
        <taxon>Chitinophagales</taxon>
        <taxon>Chitinophagaceae</taxon>
        <taxon>Flavipsychrobacter</taxon>
    </lineage>
</organism>
<comment type="caution">
    <text evidence="1">The sequence shown here is derived from an EMBL/GenBank/DDBJ whole genome shotgun (WGS) entry which is preliminary data.</text>
</comment>
<reference evidence="1 2" key="1">
    <citation type="submission" date="2018-01" db="EMBL/GenBank/DDBJ databases">
        <title>A novel member of the phylum Bacteroidetes isolated from glacier ice.</title>
        <authorList>
            <person name="Liu Q."/>
            <person name="Xin Y.-H."/>
        </authorList>
    </citation>
    <scope>NUCLEOTIDE SEQUENCE [LARGE SCALE GENOMIC DNA]</scope>
    <source>
        <strain evidence="1 2">RB1R16</strain>
    </source>
</reference>
<evidence type="ECO:0000313" key="2">
    <source>
        <dbReference type="Proteomes" id="UP000239872"/>
    </source>
</evidence>
<protein>
    <submittedName>
        <fullName evidence="1">Uncharacterized protein</fullName>
    </submittedName>
</protein>
<dbReference type="EMBL" id="PPSL01000001">
    <property type="protein sequence ID" value="PQJ12872.1"/>
    <property type="molecule type" value="Genomic_DNA"/>
</dbReference>
<dbReference type="RefSeq" id="WP_105037756.1">
    <property type="nucleotide sequence ID" value="NZ_PPSL01000001.1"/>
</dbReference>
<sequence length="91" mass="10902">MNKTVLEEQLKSLNDINYKGDESFYKLSNFVVNFITLIRQQEDELEWTRAAAFEVHKEDIKRRKSKSQATFQKFKRSLVTDLEIMLTYNHI</sequence>
<dbReference type="Proteomes" id="UP000239872">
    <property type="component" value="Unassembled WGS sequence"/>
</dbReference>